<protein>
    <submittedName>
        <fullName evidence="5">Avr3b</fullName>
    </submittedName>
</protein>
<feature type="signal peptide" evidence="3">
    <location>
        <begin position="1"/>
        <end position="17"/>
    </location>
</feature>
<reference evidence="5" key="2">
    <citation type="submission" date="2011-04" db="EMBL/GenBank/DDBJ databases">
        <authorList>
            <person name="Dong S.M."/>
            <person name="Wang Y.C."/>
        </authorList>
    </citation>
    <scope>NUCLEOTIDE SEQUENCE</scope>
    <source>
        <strain evidence="5">P7076</strain>
    </source>
</reference>
<dbReference type="AlphaFoldDB" id="F8UNP0"/>
<dbReference type="GO" id="GO:0005737">
    <property type="term" value="C:cytoplasm"/>
    <property type="evidence" value="ECO:0007669"/>
    <property type="project" value="TreeGrafter"/>
</dbReference>
<feature type="domain" description="Nudix hydrolase" evidence="4">
    <location>
        <begin position="172"/>
        <end position="226"/>
    </location>
</feature>
<feature type="chain" id="PRO_5003384988" evidence="3">
    <location>
        <begin position="18"/>
        <end position="227"/>
    </location>
</feature>
<dbReference type="VEuPathDB" id="FungiDB:PHYSODRAFT_285308"/>
<keyword evidence="1" id="KW-0479">Metal-binding</keyword>
<sequence length="227" mass="24508">MRFLFLLVAVALASAEAAESAAMIHEEAGVSSFKTLTGVNQIQRSLRVLLGADEERGVGGVSLKNILAPFKQTFQHPIAITAAALRELNDFKSLVNTVMKHYPKGLSEKAVQELRTAEEKRLTDYVFLGASDKNKLLREMDGVDEAKIASNLKSLTGRENQVLGEAGGRSVVCNVVMRPEAEGGGILLISSSKLDKLDFILPKGGLEKGEIAYKAAKREVLEEGGVR</sequence>
<dbReference type="PANTHER" id="PTHR12629">
    <property type="entry name" value="DIPHOSPHOINOSITOL POLYPHOSPHATE PHOSPHOHYDROLASE"/>
    <property type="match status" value="1"/>
</dbReference>
<dbReference type="SUPFAM" id="SSF55811">
    <property type="entry name" value="Nudix"/>
    <property type="match status" value="1"/>
</dbReference>
<dbReference type="GO" id="GO:0046872">
    <property type="term" value="F:metal ion binding"/>
    <property type="evidence" value="ECO:0007669"/>
    <property type="project" value="UniProtKB-KW"/>
</dbReference>
<organism evidence="5">
    <name type="scientific">Phytophthora sojae</name>
    <name type="common">Soybean stem and root rot agent</name>
    <name type="synonym">Phytophthora megasperma f. sp. glycines</name>
    <dbReference type="NCBI Taxonomy" id="67593"/>
    <lineage>
        <taxon>Eukaryota</taxon>
        <taxon>Sar</taxon>
        <taxon>Stramenopiles</taxon>
        <taxon>Oomycota</taxon>
        <taxon>Peronosporomycetes</taxon>
        <taxon>Peronosporales</taxon>
        <taxon>Peronosporaceae</taxon>
        <taxon>Phytophthora</taxon>
    </lineage>
</organism>
<dbReference type="InterPro" id="IPR000086">
    <property type="entry name" value="NUDIX_hydrolase_dom"/>
</dbReference>
<dbReference type="InterPro" id="IPR020084">
    <property type="entry name" value="NUDIX_hydrolase_CS"/>
</dbReference>
<accession>F8UNP0</accession>
<keyword evidence="2" id="KW-0378">Hydrolase</keyword>
<dbReference type="Pfam" id="PF00293">
    <property type="entry name" value="NUDIX"/>
    <property type="match status" value="1"/>
</dbReference>
<dbReference type="EMBL" id="JF892554">
    <property type="protein sequence ID" value="AEI75280.1"/>
    <property type="molecule type" value="mRNA"/>
</dbReference>
<dbReference type="PANTHER" id="PTHR12629:SF0">
    <property type="entry name" value="DIPHOSPHOINOSITOL-POLYPHOSPHATE DIPHOSPHATASE"/>
    <property type="match status" value="1"/>
</dbReference>
<evidence type="ECO:0000259" key="4">
    <source>
        <dbReference type="Pfam" id="PF00293"/>
    </source>
</evidence>
<proteinExistence type="evidence at transcript level"/>
<evidence type="ECO:0000256" key="1">
    <source>
        <dbReference type="ARBA" id="ARBA00022723"/>
    </source>
</evidence>
<dbReference type="PROSITE" id="PS00893">
    <property type="entry name" value="NUDIX_BOX"/>
    <property type="match status" value="1"/>
</dbReference>
<evidence type="ECO:0000256" key="3">
    <source>
        <dbReference type="SAM" id="SignalP"/>
    </source>
</evidence>
<name>F8UNP0_PHYSO</name>
<keyword evidence="3" id="KW-0732">Signal</keyword>
<evidence type="ECO:0000313" key="5">
    <source>
        <dbReference type="EMBL" id="AEI75280.1"/>
    </source>
</evidence>
<reference evidence="5" key="1">
    <citation type="journal article" date="2011" name="PLoS Pathog.">
        <title>Phytophthora sojae Avirulence Effector Avr3b is a Secreted NADH and ADP-ribose Pyrophosphorylase that Modulates Plant Immunity.</title>
        <authorList>
            <person name="Dong S."/>
            <person name="Yin W."/>
            <person name="Kong G."/>
            <person name="Yang X."/>
            <person name="Qutob D."/>
            <person name="Chen Q."/>
            <person name="Kale S.D."/>
            <person name="Sui Y."/>
            <person name="Zhang Z."/>
            <person name="Dou D."/>
            <person name="Zheng X."/>
            <person name="Gijzen M."/>
            <person name="M Tyler B."/>
            <person name="Wang Y."/>
        </authorList>
    </citation>
    <scope>NUCLEOTIDE SEQUENCE</scope>
    <source>
        <strain evidence="5">P7076</strain>
    </source>
</reference>
<dbReference type="PHI-base" id="PHI:5048"/>
<dbReference type="Gene3D" id="3.90.79.10">
    <property type="entry name" value="Nucleoside Triphosphate Pyrophosphohydrolase"/>
    <property type="match status" value="1"/>
</dbReference>
<dbReference type="GO" id="GO:0005634">
    <property type="term" value="C:nucleus"/>
    <property type="evidence" value="ECO:0007669"/>
    <property type="project" value="TreeGrafter"/>
</dbReference>
<evidence type="ECO:0000256" key="2">
    <source>
        <dbReference type="ARBA" id="ARBA00022801"/>
    </source>
</evidence>
<dbReference type="GO" id="GO:0016787">
    <property type="term" value="F:hydrolase activity"/>
    <property type="evidence" value="ECO:0007669"/>
    <property type="project" value="UniProtKB-KW"/>
</dbReference>
<dbReference type="InterPro" id="IPR015797">
    <property type="entry name" value="NUDIX_hydrolase-like_dom_sf"/>
</dbReference>